<keyword evidence="1" id="KW-0472">Membrane</keyword>
<dbReference type="AlphaFoldDB" id="A0AA41RX80"/>
<evidence type="ECO:0000256" key="1">
    <source>
        <dbReference type="SAM" id="Phobius"/>
    </source>
</evidence>
<dbReference type="GO" id="GO:0016423">
    <property type="term" value="F:tRNA (guanine) methyltransferase activity"/>
    <property type="evidence" value="ECO:0007669"/>
    <property type="project" value="TreeGrafter"/>
</dbReference>
<keyword evidence="1" id="KW-0812">Transmembrane</keyword>
<keyword evidence="1" id="KW-1133">Transmembrane helix</keyword>
<keyword evidence="3" id="KW-1185">Reference proteome</keyword>
<dbReference type="GO" id="GO:0030488">
    <property type="term" value="P:tRNA methylation"/>
    <property type="evidence" value="ECO:0007669"/>
    <property type="project" value="TreeGrafter"/>
</dbReference>
<reference evidence="2" key="1">
    <citation type="submission" date="2022-03" db="EMBL/GenBank/DDBJ databases">
        <title>A functionally conserved STORR gene fusion in Papaver species that diverged 16.8 million years ago.</title>
        <authorList>
            <person name="Catania T."/>
        </authorList>
    </citation>
    <scope>NUCLEOTIDE SEQUENCE</scope>
    <source>
        <strain evidence="2">S-191538</strain>
    </source>
</reference>
<comment type="caution">
    <text evidence="2">The sequence shown here is derived from an EMBL/GenBank/DDBJ whole genome shotgun (WGS) entry which is preliminary data.</text>
</comment>
<dbReference type="EMBL" id="JAJJMA010081210">
    <property type="protein sequence ID" value="MCL7028569.1"/>
    <property type="molecule type" value="Genomic_DNA"/>
</dbReference>
<protein>
    <submittedName>
        <fullName evidence="2">Uncharacterized protein</fullName>
    </submittedName>
</protein>
<sequence>MNNNNITAVTCSLTSSFSLVPPEAIPAIVDCILTSSKTSSISTLSLFNSLLNSFSLFTKGIAEKDEGVDSSQYSYIRSFVAALCHLVKKSGNANVLQTFIWRSFLPVLRILNENDHELLNSVKLIYIYFFNLPYFLITGFCVFFGIYMFLVTHMLFILDYRTTMWRCDRE</sequence>
<dbReference type="InterPro" id="IPR045330">
    <property type="entry name" value="TRM3/TARBP1"/>
</dbReference>
<name>A0AA41RX80_PAPNU</name>
<dbReference type="Proteomes" id="UP001177140">
    <property type="component" value="Unassembled WGS sequence"/>
</dbReference>
<dbReference type="PANTHER" id="PTHR12029:SF11">
    <property type="entry name" value="METHYLTRANSFERASE TARBP1-RELATED"/>
    <property type="match status" value="1"/>
</dbReference>
<proteinExistence type="predicted"/>
<dbReference type="PANTHER" id="PTHR12029">
    <property type="entry name" value="RNA METHYLTRANSFERASE"/>
    <property type="match status" value="1"/>
</dbReference>
<gene>
    <name evidence="2" type="ORF">MKW94_000345</name>
</gene>
<feature type="transmembrane region" description="Helical" evidence="1">
    <location>
        <begin position="132"/>
        <end position="156"/>
    </location>
</feature>
<accession>A0AA41RX80</accession>
<evidence type="ECO:0000313" key="2">
    <source>
        <dbReference type="EMBL" id="MCL7028569.1"/>
    </source>
</evidence>
<evidence type="ECO:0000313" key="3">
    <source>
        <dbReference type="Proteomes" id="UP001177140"/>
    </source>
</evidence>
<organism evidence="2 3">
    <name type="scientific">Papaver nudicaule</name>
    <name type="common">Iceland poppy</name>
    <dbReference type="NCBI Taxonomy" id="74823"/>
    <lineage>
        <taxon>Eukaryota</taxon>
        <taxon>Viridiplantae</taxon>
        <taxon>Streptophyta</taxon>
        <taxon>Embryophyta</taxon>
        <taxon>Tracheophyta</taxon>
        <taxon>Spermatophyta</taxon>
        <taxon>Magnoliopsida</taxon>
        <taxon>Ranunculales</taxon>
        <taxon>Papaveraceae</taxon>
        <taxon>Papaveroideae</taxon>
        <taxon>Papaver</taxon>
    </lineage>
</organism>